<reference evidence="1" key="1">
    <citation type="submission" date="2021-02" db="EMBL/GenBank/DDBJ databases">
        <authorList>
            <person name="Nowell W R."/>
        </authorList>
    </citation>
    <scope>NUCLEOTIDE SEQUENCE</scope>
</reference>
<proteinExistence type="predicted"/>
<gene>
    <name evidence="1" type="ORF">SMN809_LOCUS50462</name>
</gene>
<accession>A0A8S3C9N9</accession>
<organism evidence="1 2">
    <name type="scientific">Rotaria magnacalcarata</name>
    <dbReference type="NCBI Taxonomy" id="392030"/>
    <lineage>
        <taxon>Eukaryota</taxon>
        <taxon>Metazoa</taxon>
        <taxon>Spiralia</taxon>
        <taxon>Gnathifera</taxon>
        <taxon>Rotifera</taxon>
        <taxon>Eurotatoria</taxon>
        <taxon>Bdelloidea</taxon>
        <taxon>Philodinida</taxon>
        <taxon>Philodinidae</taxon>
        <taxon>Rotaria</taxon>
    </lineage>
</organism>
<sequence length="45" mass="5086">MVSSNMHTLTQALKGVFVDSNMLDESTNSTGPSFTELTRMEEFWD</sequence>
<feature type="non-terminal residue" evidence="1">
    <location>
        <position position="45"/>
    </location>
</feature>
<protein>
    <submittedName>
        <fullName evidence="1">Uncharacterized protein</fullName>
    </submittedName>
</protein>
<dbReference type="AlphaFoldDB" id="A0A8S3C9N9"/>
<comment type="caution">
    <text evidence="1">The sequence shown here is derived from an EMBL/GenBank/DDBJ whole genome shotgun (WGS) entry which is preliminary data.</text>
</comment>
<evidence type="ECO:0000313" key="1">
    <source>
        <dbReference type="EMBL" id="CAF4873483.1"/>
    </source>
</evidence>
<dbReference type="EMBL" id="CAJOBI010166898">
    <property type="protein sequence ID" value="CAF4873483.1"/>
    <property type="molecule type" value="Genomic_DNA"/>
</dbReference>
<name>A0A8S3C9N9_9BILA</name>
<dbReference type="Proteomes" id="UP000676336">
    <property type="component" value="Unassembled WGS sequence"/>
</dbReference>
<evidence type="ECO:0000313" key="2">
    <source>
        <dbReference type="Proteomes" id="UP000676336"/>
    </source>
</evidence>